<name>A0A8T8WJL9_ASPJA</name>
<keyword evidence="5" id="KW-1185">Reference proteome</keyword>
<evidence type="ECO:0000313" key="5">
    <source>
        <dbReference type="Proteomes" id="UP000249497"/>
    </source>
</evidence>
<proteinExistence type="predicted"/>
<feature type="non-terminal residue" evidence="4">
    <location>
        <position position="1"/>
    </location>
</feature>
<sequence length="59" mass="6238">RMALHYAAYCGSEQGIEFLLERGADVNALDSWGETALIIAARTTSTSCVELLLAHGAGI</sequence>
<dbReference type="PANTHER" id="PTHR24189">
    <property type="entry name" value="MYOTROPHIN"/>
    <property type="match status" value="1"/>
</dbReference>
<feature type="repeat" description="ANK" evidence="3">
    <location>
        <begin position="1"/>
        <end position="31"/>
    </location>
</feature>
<dbReference type="AlphaFoldDB" id="A0A8T8WJL9"/>
<evidence type="ECO:0000256" key="3">
    <source>
        <dbReference type="PROSITE-ProRule" id="PRU00023"/>
    </source>
</evidence>
<gene>
    <name evidence="4" type="ORF">BO86DRAFT_270556</name>
</gene>
<dbReference type="Pfam" id="PF12796">
    <property type="entry name" value="Ank_2"/>
    <property type="match status" value="1"/>
</dbReference>
<dbReference type="InterPro" id="IPR036770">
    <property type="entry name" value="Ankyrin_rpt-contain_sf"/>
</dbReference>
<dbReference type="InterPro" id="IPR050745">
    <property type="entry name" value="Multifunctional_regulatory"/>
</dbReference>
<evidence type="ECO:0000313" key="4">
    <source>
        <dbReference type="EMBL" id="RAH76005.1"/>
    </source>
</evidence>
<dbReference type="Proteomes" id="UP000249497">
    <property type="component" value="Unassembled WGS sequence"/>
</dbReference>
<organism evidence="4 5">
    <name type="scientific">Aspergillus japonicus CBS 114.51</name>
    <dbReference type="NCBI Taxonomy" id="1448312"/>
    <lineage>
        <taxon>Eukaryota</taxon>
        <taxon>Fungi</taxon>
        <taxon>Dikarya</taxon>
        <taxon>Ascomycota</taxon>
        <taxon>Pezizomycotina</taxon>
        <taxon>Eurotiomycetes</taxon>
        <taxon>Eurotiomycetidae</taxon>
        <taxon>Eurotiales</taxon>
        <taxon>Aspergillaceae</taxon>
        <taxon>Aspergillus</taxon>
        <taxon>Aspergillus subgen. Circumdati</taxon>
    </lineage>
</organism>
<reference evidence="4 5" key="1">
    <citation type="submission" date="2018-02" db="EMBL/GenBank/DDBJ databases">
        <title>The genomes of Aspergillus section Nigri reveals drivers in fungal speciation.</title>
        <authorList>
            <consortium name="DOE Joint Genome Institute"/>
            <person name="Vesth T.C."/>
            <person name="Nybo J."/>
            <person name="Theobald S."/>
            <person name="Brandl J."/>
            <person name="Frisvad J.C."/>
            <person name="Nielsen K.F."/>
            <person name="Lyhne E.K."/>
            <person name="Kogle M.E."/>
            <person name="Kuo A."/>
            <person name="Riley R."/>
            <person name="Clum A."/>
            <person name="Nolan M."/>
            <person name="Lipzen A."/>
            <person name="Salamov A."/>
            <person name="Henrissat B."/>
            <person name="Wiebenga A."/>
            <person name="De vries R.P."/>
            <person name="Grigoriev I.V."/>
            <person name="Mortensen U.H."/>
            <person name="Andersen M.R."/>
            <person name="Baker S.E."/>
        </authorList>
    </citation>
    <scope>NUCLEOTIDE SEQUENCE [LARGE SCALE GENOMIC DNA]</scope>
    <source>
        <strain evidence="4 5">CBS 114.51</strain>
    </source>
</reference>
<accession>A0A8T8WJL9</accession>
<dbReference type="SUPFAM" id="SSF48403">
    <property type="entry name" value="Ankyrin repeat"/>
    <property type="match status" value="1"/>
</dbReference>
<protein>
    <submittedName>
        <fullName evidence="4">Ankyrin</fullName>
    </submittedName>
</protein>
<dbReference type="Gene3D" id="1.25.40.20">
    <property type="entry name" value="Ankyrin repeat-containing domain"/>
    <property type="match status" value="1"/>
</dbReference>
<dbReference type="PROSITE" id="PS50088">
    <property type="entry name" value="ANK_REPEAT"/>
    <property type="match status" value="2"/>
</dbReference>
<dbReference type="RefSeq" id="XP_025521899.1">
    <property type="nucleotide sequence ID" value="XM_025667209.1"/>
</dbReference>
<keyword evidence="2 3" id="KW-0040">ANK repeat</keyword>
<dbReference type="InterPro" id="IPR002110">
    <property type="entry name" value="Ankyrin_rpt"/>
</dbReference>
<evidence type="ECO:0000256" key="2">
    <source>
        <dbReference type="ARBA" id="ARBA00023043"/>
    </source>
</evidence>
<dbReference type="OrthoDB" id="4454093at2759"/>
<dbReference type="GeneID" id="37170901"/>
<dbReference type="EMBL" id="KZ824893">
    <property type="protein sequence ID" value="RAH76005.1"/>
    <property type="molecule type" value="Genomic_DNA"/>
</dbReference>
<keyword evidence="1" id="KW-0677">Repeat</keyword>
<dbReference type="PANTHER" id="PTHR24189:SF50">
    <property type="entry name" value="ANKYRIN REPEAT AND SOCS BOX PROTEIN 2"/>
    <property type="match status" value="1"/>
</dbReference>
<feature type="non-terminal residue" evidence="4">
    <location>
        <position position="59"/>
    </location>
</feature>
<feature type="repeat" description="ANK" evidence="3">
    <location>
        <begin position="32"/>
        <end position="59"/>
    </location>
</feature>
<dbReference type="PROSITE" id="PS50297">
    <property type="entry name" value="ANK_REP_REGION"/>
    <property type="match status" value="2"/>
</dbReference>
<evidence type="ECO:0000256" key="1">
    <source>
        <dbReference type="ARBA" id="ARBA00022737"/>
    </source>
</evidence>